<evidence type="ECO:0000313" key="1">
    <source>
        <dbReference type="EMBL" id="QWS68224.1"/>
    </source>
</evidence>
<proteinExistence type="predicted"/>
<accession>A0A8F2DAA5</accession>
<dbReference type="CDD" id="cd00093">
    <property type="entry name" value="HTH_XRE"/>
    <property type="match status" value="1"/>
</dbReference>
<dbReference type="EMBL" id="MZ028627">
    <property type="protein sequence ID" value="QWS68224.1"/>
    <property type="molecule type" value="Genomic_DNA"/>
</dbReference>
<dbReference type="Gene3D" id="1.10.260.40">
    <property type="entry name" value="lambda repressor-like DNA-binding domains"/>
    <property type="match status" value="1"/>
</dbReference>
<dbReference type="RefSeq" id="YP_010755848.1">
    <property type="nucleotide sequence ID" value="NC_073474.1"/>
</dbReference>
<dbReference type="Pfam" id="PF13560">
    <property type="entry name" value="HTH_31"/>
    <property type="match status" value="1"/>
</dbReference>
<name>A0A8F2DAA5_9CAUD</name>
<gene>
    <name evidence="1" type="primary">107</name>
    <name evidence="1" type="ORF">SEA_VANLEE_107</name>
</gene>
<dbReference type="InterPro" id="IPR001387">
    <property type="entry name" value="Cro/C1-type_HTH"/>
</dbReference>
<dbReference type="GO" id="GO:0003677">
    <property type="term" value="F:DNA binding"/>
    <property type="evidence" value="ECO:0007669"/>
    <property type="project" value="UniProtKB-KW"/>
</dbReference>
<organism evidence="1 2">
    <name type="scientific">Gordonia phage VanLee</name>
    <dbReference type="NCBI Taxonomy" id="2845816"/>
    <lineage>
        <taxon>Viruses</taxon>
        <taxon>Duplodnaviria</taxon>
        <taxon>Heunggongvirae</taxon>
        <taxon>Uroviricota</taxon>
        <taxon>Caudoviricetes</taxon>
        <taxon>Kruegerviridae</taxon>
        <taxon>Vanleevirus</taxon>
        <taxon>Vanleevirus vanlee</taxon>
    </lineage>
</organism>
<sequence>MSEHHYSLTNRDLGRRLQQLRMAAGMSAETLSGAASPLLDGAPEVRQGFLNRVGLARIEGARRVLKYSEAVAIAKVLDIPVTAFTSDAAADAAAEVLARRHQEAS</sequence>
<dbReference type="GeneID" id="80020519"/>
<evidence type="ECO:0000313" key="2">
    <source>
        <dbReference type="Proteomes" id="UP000683422"/>
    </source>
</evidence>
<dbReference type="Proteomes" id="UP000683422">
    <property type="component" value="Segment"/>
</dbReference>
<dbReference type="InterPro" id="IPR010982">
    <property type="entry name" value="Lambda_DNA-bd_dom_sf"/>
</dbReference>
<dbReference type="SUPFAM" id="SSF47413">
    <property type="entry name" value="lambda repressor-like DNA-binding domains"/>
    <property type="match status" value="1"/>
</dbReference>
<keyword evidence="2" id="KW-1185">Reference proteome</keyword>
<reference evidence="1" key="1">
    <citation type="submission" date="2021-04" db="EMBL/GenBank/DDBJ databases">
        <authorList>
            <person name="Barnhill K.B."/>
            <person name="Biggs A.M."/>
            <person name="Bland J."/>
            <person name="Choudhary H.M."/>
            <person name="Crogan R.E."/>
            <person name="Finocchiaro A.B."/>
            <person name="Franco V."/>
            <person name="Fuller T.A."/>
            <person name="Hanwacker C.G."/>
            <person name="Howard Z.E."/>
            <person name="Iqbal M."/>
            <person name="Mathew A.M."/>
            <person name="Miller S."/>
            <person name="Padhye S."/>
            <person name="Rainey E."/>
            <person name="Rodriguez A."/>
            <person name="Stewart E."/>
            <person name="Otero L.A."/>
            <person name="Chase M.A."/>
            <person name="Pollenz R.S."/>
            <person name="Garlena R.A."/>
            <person name="Russell D.A."/>
            <person name="Jacobs-Sera D."/>
            <person name="Hatfull G.F."/>
        </authorList>
    </citation>
    <scope>NUCLEOTIDE SEQUENCE</scope>
</reference>
<dbReference type="KEGG" id="vg:80020519"/>
<keyword evidence="1" id="KW-0238">DNA-binding</keyword>
<protein>
    <submittedName>
        <fullName evidence="1">Helix-turn-helix DNA-binding domain protein</fullName>
    </submittedName>
</protein>